<name>A0ABS2XLV3_POLSP</name>
<feature type="region of interest" description="Disordered" evidence="1">
    <location>
        <begin position="22"/>
        <end position="42"/>
    </location>
</feature>
<reference evidence="2" key="1">
    <citation type="journal article" date="2021" name="Cell">
        <title>Tracing the genetic footprints of vertebrate landing in non-teleost ray-finned fishes.</title>
        <authorList>
            <person name="Bi X."/>
            <person name="Wang K."/>
            <person name="Yang L."/>
            <person name="Pan H."/>
            <person name="Jiang H."/>
            <person name="Wei Q."/>
            <person name="Fang M."/>
            <person name="Yu H."/>
            <person name="Zhu C."/>
            <person name="Cai Y."/>
            <person name="He Y."/>
            <person name="Gan X."/>
            <person name="Zeng H."/>
            <person name="Yu D."/>
            <person name="Zhu Y."/>
            <person name="Jiang H."/>
            <person name="Qiu Q."/>
            <person name="Yang H."/>
            <person name="Zhang Y.E."/>
            <person name="Wang W."/>
            <person name="Zhu M."/>
            <person name="He S."/>
            <person name="Zhang G."/>
        </authorList>
    </citation>
    <scope>NUCLEOTIDE SEQUENCE</scope>
    <source>
        <strain evidence="2">Pddl_001</strain>
    </source>
</reference>
<accession>A0ABS2XLV3</accession>
<dbReference type="InterPro" id="IPR028260">
    <property type="entry name" value="FAM177"/>
</dbReference>
<evidence type="ECO:0000313" key="3">
    <source>
        <dbReference type="Proteomes" id="UP001166093"/>
    </source>
</evidence>
<dbReference type="EMBL" id="JAAWVQ010049334">
    <property type="protein sequence ID" value="MBN3275274.1"/>
    <property type="molecule type" value="Genomic_DNA"/>
</dbReference>
<feature type="compositionally biased region" description="Acidic residues" evidence="1">
    <location>
        <begin position="23"/>
        <end position="35"/>
    </location>
</feature>
<comment type="caution">
    <text evidence="2">The sequence shown here is derived from an EMBL/GenBank/DDBJ whole genome shotgun (WGS) entry which is preliminary data.</text>
</comment>
<dbReference type="PANTHER" id="PTHR31206:SF9">
    <property type="entry name" value="PROTEIN FAM177B"/>
    <property type="match status" value="1"/>
</dbReference>
<evidence type="ECO:0000256" key="1">
    <source>
        <dbReference type="SAM" id="MobiDB-lite"/>
    </source>
</evidence>
<feature type="non-terminal residue" evidence="2">
    <location>
        <position position="1"/>
    </location>
</feature>
<dbReference type="PANTHER" id="PTHR31206">
    <property type="entry name" value="LP10445P"/>
    <property type="match status" value="1"/>
</dbReference>
<dbReference type="Proteomes" id="UP001166093">
    <property type="component" value="Unassembled WGS sequence"/>
</dbReference>
<keyword evidence="3" id="KW-1185">Reference proteome</keyword>
<protein>
    <submittedName>
        <fullName evidence="2">F177A protein</fullName>
    </submittedName>
</protein>
<proteinExistence type="predicted"/>
<gene>
    <name evidence="2" type="primary">Fam177a1_0</name>
    <name evidence="2" type="ORF">GTO93_0005879</name>
</gene>
<organism evidence="2 3">
    <name type="scientific">Polyodon spathula</name>
    <name type="common">North American paddlefish</name>
    <name type="synonym">Squalus spathula</name>
    <dbReference type="NCBI Taxonomy" id="7913"/>
    <lineage>
        <taxon>Eukaryota</taxon>
        <taxon>Metazoa</taxon>
        <taxon>Chordata</taxon>
        <taxon>Craniata</taxon>
        <taxon>Vertebrata</taxon>
        <taxon>Euteleostomi</taxon>
        <taxon>Actinopterygii</taxon>
        <taxon>Chondrostei</taxon>
        <taxon>Acipenseriformes</taxon>
        <taxon>Polyodontidae</taxon>
        <taxon>Polyodon</taxon>
    </lineage>
</organism>
<sequence>MEATDMSKEKVPRRVIHFANGDTLDEYSTDEEEETKQELKKTSIETSKLSWGPYIWFCMAQLTRVTLHTCDYLGERVTNLLGLNSPKYQYAIDEYFRTQNEV</sequence>
<evidence type="ECO:0000313" key="2">
    <source>
        <dbReference type="EMBL" id="MBN3275274.1"/>
    </source>
</evidence>
<feature type="non-terminal residue" evidence="2">
    <location>
        <position position="102"/>
    </location>
</feature>
<dbReference type="Pfam" id="PF14774">
    <property type="entry name" value="FAM177"/>
    <property type="match status" value="1"/>
</dbReference>